<proteinExistence type="predicted"/>
<dbReference type="Proteomes" id="UP000077671">
    <property type="component" value="Unassembled WGS sequence"/>
</dbReference>
<sequence>MGLFTYNKHGIQVATRELGKRAAVLFANAIGPDVAKLLKKRIADASVSVRDLERLSGIAPSEIEEGSAECEFYEMLLFADADAGSENARSRSASLRLVLETARAIGESPGPEDVRWHLFNPPADSLPLELEAQRLNWEVYNCQDLMQVAAASLLAWAISLLNSSDGGLSIPEIRAQVVDDLVSQSEMGFARSWREFRSKIDSEKYDFRATWNQLTNSRGAPDEKAIAAIQLMAALHQRTLERPDLAGRVDRGFPARGMAHSLRTELNWLALKEDQSVIEKIADYIIERVVRRHSWVAMQKLRRQRDYTFLFEARDGRLIYLKGYQPVATTPRLMPAIQFLEDIHLLNEDGPTPRAHSLLGAAA</sequence>
<reference evidence="1" key="2">
    <citation type="journal article" date="2019" name="IMA Fungus">
        <title>Genome sequencing and comparison of five Tilletia species to identify candidate genes for the detection of regulated species infecting wheat.</title>
        <authorList>
            <person name="Nguyen H.D.T."/>
            <person name="Sultana T."/>
            <person name="Kesanakurti P."/>
            <person name="Hambleton S."/>
        </authorList>
    </citation>
    <scope>NUCLEOTIDE SEQUENCE</scope>
    <source>
        <strain evidence="1">DAOMC 238032</strain>
    </source>
</reference>
<accession>A0A8T8S9S4</accession>
<reference evidence="1" key="1">
    <citation type="submission" date="2016-04" db="EMBL/GenBank/DDBJ databases">
        <authorList>
            <person name="Nguyen H.D."/>
            <person name="Kesanakurti P."/>
            <person name="Cullis J."/>
            <person name="Levesque C.A."/>
            <person name="Hambleton S."/>
        </authorList>
    </citation>
    <scope>NUCLEOTIDE SEQUENCE</scope>
    <source>
        <strain evidence="1">DAOMC 238032</strain>
    </source>
</reference>
<organism evidence="1 2">
    <name type="scientific">Tilletia caries</name>
    <name type="common">wheat bunt fungus</name>
    <dbReference type="NCBI Taxonomy" id="13290"/>
    <lineage>
        <taxon>Eukaryota</taxon>
        <taxon>Fungi</taxon>
        <taxon>Dikarya</taxon>
        <taxon>Basidiomycota</taxon>
        <taxon>Ustilaginomycotina</taxon>
        <taxon>Exobasidiomycetes</taxon>
        <taxon>Tilletiales</taxon>
        <taxon>Tilletiaceae</taxon>
        <taxon>Tilletia</taxon>
    </lineage>
</organism>
<dbReference type="AlphaFoldDB" id="A0A8T8S9S4"/>
<name>A0A8T8S9S4_9BASI</name>
<gene>
    <name evidence="1" type="ORF">A4X03_0g9675</name>
</gene>
<evidence type="ECO:0000313" key="2">
    <source>
        <dbReference type="Proteomes" id="UP000077671"/>
    </source>
</evidence>
<dbReference type="EMBL" id="LWDD02004131">
    <property type="protein sequence ID" value="KAE8235720.1"/>
    <property type="molecule type" value="Genomic_DNA"/>
</dbReference>
<comment type="caution">
    <text evidence="1">The sequence shown here is derived from an EMBL/GenBank/DDBJ whole genome shotgun (WGS) entry which is preliminary data.</text>
</comment>
<protein>
    <submittedName>
        <fullName evidence="1">Uncharacterized protein</fullName>
    </submittedName>
</protein>
<evidence type="ECO:0000313" key="1">
    <source>
        <dbReference type="EMBL" id="KAE8235720.1"/>
    </source>
</evidence>